<feature type="compositionally biased region" description="Low complexity" evidence="1">
    <location>
        <begin position="191"/>
        <end position="202"/>
    </location>
</feature>
<organism evidence="2 3">
    <name type="scientific">Cherax quadricarinatus</name>
    <name type="common">Australian red claw crayfish</name>
    <dbReference type="NCBI Taxonomy" id="27406"/>
    <lineage>
        <taxon>Eukaryota</taxon>
        <taxon>Metazoa</taxon>
        <taxon>Ecdysozoa</taxon>
        <taxon>Arthropoda</taxon>
        <taxon>Crustacea</taxon>
        <taxon>Multicrustacea</taxon>
        <taxon>Malacostraca</taxon>
        <taxon>Eumalacostraca</taxon>
        <taxon>Eucarida</taxon>
        <taxon>Decapoda</taxon>
        <taxon>Pleocyemata</taxon>
        <taxon>Astacidea</taxon>
        <taxon>Parastacoidea</taxon>
        <taxon>Parastacidae</taxon>
        <taxon>Cherax</taxon>
    </lineage>
</organism>
<feature type="region of interest" description="Disordered" evidence="1">
    <location>
        <begin position="396"/>
        <end position="422"/>
    </location>
</feature>
<accession>A0AAW0XFS6</accession>
<reference evidence="2 3" key="1">
    <citation type="journal article" date="2024" name="BMC Genomics">
        <title>Genome assembly of redclaw crayfish (Cherax quadricarinatus) provides insights into its immune adaptation and hypoxia tolerance.</title>
        <authorList>
            <person name="Liu Z."/>
            <person name="Zheng J."/>
            <person name="Li H."/>
            <person name="Fang K."/>
            <person name="Wang S."/>
            <person name="He J."/>
            <person name="Zhou D."/>
            <person name="Weng S."/>
            <person name="Chi M."/>
            <person name="Gu Z."/>
            <person name="He J."/>
            <person name="Li F."/>
            <person name="Wang M."/>
        </authorList>
    </citation>
    <scope>NUCLEOTIDE SEQUENCE [LARGE SCALE GENOMIC DNA]</scope>
    <source>
        <strain evidence="2">ZL_2023a</strain>
    </source>
</reference>
<feature type="compositionally biased region" description="Low complexity" evidence="1">
    <location>
        <begin position="72"/>
        <end position="82"/>
    </location>
</feature>
<evidence type="ECO:0000313" key="2">
    <source>
        <dbReference type="EMBL" id="KAK8738188.1"/>
    </source>
</evidence>
<feature type="compositionally biased region" description="Polar residues" evidence="1">
    <location>
        <begin position="178"/>
        <end position="190"/>
    </location>
</feature>
<name>A0AAW0XFS6_CHEQU</name>
<evidence type="ECO:0000256" key="1">
    <source>
        <dbReference type="SAM" id="MobiDB-lite"/>
    </source>
</evidence>
<feature type="region of interest" description="Disordered" evidence="1">
    <location>
        <begin position="72"/>
        <end position="101"/>
    </location>
</feature>
<dbReference type="AlphaFoldDB" id="A0AAW0XFS6"/>
<feature type="region of interest" description="Disordered" evidence="1">
    <location>
        <begin position="178"/>
        <end position="203"/>
    </location>
</feature>
<evidence type="ECO:0000313" key="3">
    <source>
        <dbReference type="Proteomes" id="UP001445076"/>
    </source>
</evidence>
<dbReference type="Proteomes" id="UP001445076">
    <property type="component" value="Unassembled WGS sequence"/>
</dbReference>
<protein>
    <submittedName>
        <fullName evidence="2">Uncharacterized protein</fullName>
    </submittedName>
</protein>
<feature type="compositionally biased region" description="Polar residues" evidence="1">
    <location>
        <begin position="83"/>
        <end position="94"/>
    </location>
</feature>
<keyword evidence="3" id="KW-1185">Reference proteome</keyword>
<proteinExistence type="predicted"/>
<sequence>MTDFIESNMFRPSVPSEYLLKKPKKKLRVDENDSRYKALSALRSPEGPRFPGVNIALWQSVNNNNNNNSNCINNNYSSYNNNHSPSGRRVSTNDPESRHSPSYCENVRQVLSEGERESFIPCHGSNSVITHVPTSTMKTISQTLQPKGSPLVNRTCNSTTYPCVEQTILTNPTSEVLSGVPHQQEQINTQENASPESSNESSDAVLPVYKRCDPNVTSFVDLNRRPFPCTGPGLELSQANIRLVNVSDMQRQFTLMNLQRYEKDTTLLRSDTLNILTPSTFRKFMCDGLSTVSKDSSELTNSVETSVTEIEVIMGKNLHNKLLSNSSGSSEGTLSALSKALSFLQTFQSDKLMNINVGKRQRIQRLFRYLLGVRWKMEEKKESKEILVDGEVMDEDDGCEEGGGGCEKKRRPQTARPVIPGNGTAPVAAIPKRIRPKKKRVFGAGRRVRRSLGRGCRYIGHGLANITTYLPEAAYLGSVTLTGSYTCEFSSDDYITSDYM</sequence>
<dbReference type="EMBL" id="JARKIK010000040">
    <property type="protein sequence ID" value="KAK8738188.1"/>
    <property type="molecule type" value="Genomic_DNA"/>
</dbReference>
<gene>
    <name evidence="2" type="ORF">OTU49_004093</name>
</gene>
<comment type="caution">
    <text evidence="2">The sequence shown here is derived from an EMBL/GenBank/DDBJ whole genome shotgun (WGS) entry which is preliminary data.</text>
</comment>